<dbReference type="RefSeq" id="WP_270685245.1">
    <property type="nucleotide sequence ID" value="NZ_JAQFWQ010000020.1"/>
</dbReference>
<proteinExistence type="predicted"/>
<sequence>MPAHQLTTAAPSELEKAVREVLAGTALPEAASRAGAAPEELQAAADLYHRAGAQALLTHRPGQWWQANLEFTDWNNAEDTVRRLLPHLGGPECGWWFIRKYPCWRLRLQPRGHGHRARLEAALDDLTDRGLLAGWNPVVYEPETAAFGGPAGMDAAHALFHADAAFALRFPQELPLRRHEVSLVLCSALLTGAGLEWYEQGDVWARVAAERPLPNGEEERAGNLIADVEKLLRLVTTPDSPLFSPGGLLHPCARTASAFRECGTTLGHAARTGELQRGLRAVLTYQVIFHWNRLGLPARLQALMAMASHVAVLSRNRAAHRSQ</sequence>
<comment type="caution">
    <text evidence="2">The sequence shown here is derived from an EMBL/GenBank/DDBJ whole genome shotgun (WGS) entry which is preliminary data.</text>
</comment>
<keyword evidence="3" id="KW-1185">Reference proteome</keyword>
<gene>
    <name evidence="2" type="ORF">O4J56_09545</name>
</gene>
<dbReference type="NCBIfam" id="TIGR03891">
    <property type="entry name" value="thiopep_ocin"/>
    <property type="match status" value="1"/>
</dbReference>
<dbReference type="Proteomes" id="UP001527866">
    <property type="component" value="Unassembled WGS sequence"/>
</dbReference>
<evidence type="ECO:0000313" key="3">
    <source>
        <dbReference type="Proteomes" id="UP001527866"/>
    </source>
</evidence>
<dbReference type="Pfam" id="PF14028">
    <property type="entry name" value="Lant_dehydr_C"/>
    <property type="match status" value="1"/>
</dbReference>
<evidence type="ECO:0000313" key="2">
    <source>
        <dbReference type="EMBL" id="MDA2810877.1"/>
    </source>
</evidence>
<dbReference type="EMBL" id="JAQFWQ010000020">
    <property type="protein sequence ID" value="MDA2810877.1"/>
    <property type="molecule type" value="Genomic_DNA"/>
</dbReference>
<feature type="domain" description="Thiopeptide-type bacteriocin biosynthesis" evidence="1">
    <location>
        <begin position="80"/>
        <end position="308"/>
    </location>
</feature>
<reference evidence="2 3" key="1">
    <citation type="submission" date="2023-01" db="EMBL/GenBank/DDBJ databases">
        <title>Draft genome sequence of Nocardiopsis sp. RSe5-2 isolated from halophytes.</title>
        <authorList>
            <person name="Duangmal K."/>
            <person name="Chantavorakit T."/>
        </authorList>
    </citation>
    <scope>NUCLEOTIDE SEQUENCE [LARGE SCALE GENOMIC DNA]</scope>
    <source>
        <strain evidence="2 3">RSe5-2</strain>
    </source>
</reference>
<accession>A0ABT4U1T4</accession>
<protein>
    <submittedName>
        <fullName evidence="2">Thiopeptide-type bacteriocin biosynthesis protein</fullName>
    </submittedName>
</protein>
<organism evidence="2 3">
    <name type="scientific">Nocardiopsis endophytica</name>
    <dbReference type="NCBI Taxonomy" id="3018445"/>
    <lineage>
        <taxon>Bacteria</taxon>
        <taxon>Bacillati</taxon>
        <taxon>Actinomycetota</taxon>
        <taxon>Actinomycetes</taxon>
        <taxon>Streptosporangiales</taxon>
        <taxon>Nocardiopsidaceae</taxon>
        <taxon>Nocardiopsis</taxon>
    </lineage>
</organism>
<evidence type="ECO:0000259" key="1">
    <source>
        <dbReference type="Pfam" id="PF14028"/>
    </source>
</evidence>
<name>A0ABT4U1T4_9ACTN</name>
<dbReference type="InterPro" id="IPR023809">
    <property type="entry name" value="Thiopep_bacteriocin_synth_dom"/>
</dbReference>